<dbReference type="STRING" id="690879.TSACC_21256"/>
<evidence type="ECO:0000313" key="3">
    <source>
        <dbReference type="EMBL" id="GAT32854.1"/>
    </source>
</evidence>
<keyword evidence="1" id="KW-0732">Signal</keyword>
<sequence length="281" mass="28937">MRALVVLLAVAFALESHASDRIVSAGGAITETIYALGAQDALVAVDTSSIFPEQAVALPKVGYSRALSAEGILSMKPSLVLVNADSGPTEALSQVEKIGVKVVRLPNEHTVEAAENRIRVVGSEVGKAEEADKLIATLRDDLRVASESAGKPETAPKVLFIYTRGGGLMNVSGKNTAADAMITLAGARNAVTDYEGYKPLTAEAAVAAAPDVILVTSKGLESAGGIDELLKQPGLALTPAGKAGRVVAMDDLYLLGFGPRLGKAALELGQKLRASPGLAQK</sequence>
<feature type="signal peptide" evidence="1">
    <location>
        <begin position="1"/>
        <end position="18"/>
    </location>
</feature>
<dbReference type="Pfam" id="PF01497">
    <property type="entry name" value="Peripla_BP_2"/>
    <property type="match status" value="1"/>
</dbReference>
<dbReference type="FunCoup" id="A0A146G7G5">
    <property type="interactions" value="186"/>
</dbReference>
<evidence type="ECO:0000256" key="1">
    <source>
        <dbReference type="SAM" id="SignalP"/>
    </source>
</evidence>
<gene>
    <name evidence="3" type="ORF">TSACC_21256</name>
</gene>
<dbReference type="PROSITE" id="PS50983">
    <property type="entry name" value="FE_B12_PBP"/>
    <property type="match status" value="1"/>
</dbReference>
<dbReference type="PANTHER" id="PTHR30535:SF4">
    <property type="entry name" value="HEMIN-BINDING PERIPLASMIC PROTEIN HMUT"/>
    <property type="match status" value="1"/>
</dbReference>
<dbReference type="SUPFAM" id="SSF53807">
    <property type="entry name" value="Helical backbone' metal receptor"/>
    <property type="match status" value="1"/>
</dbReference>
<evidence type="ECO:0000313" key="4">
    <source>
        <dbReference type="Proteomes" id="UP000076023"/>
    </source>
</evidence>
<feature type="chain" id="PRO_5007524538" evidence="1">
    <location>
        <begin position="19"/>
        <end position="281"/>
    </location>
</feature>
<dbReference type="AlphaFoldDB" id="A0A146G7G5"/>
<name>A0A146G7G5_TERSA</name>
<proteinExistence type="predicted"/>
<evidence type="ECO:0000259" key="2">
    <source>
        <dbReference type="PROSITE" id="PS50983"/>
    </source>
</evidence>
<protein>
    <submittedName>
        <fullName evidence="3">Iron complex transport system substrate-binding protein</fullName>
    </submittedName>
</protein>
<accession>A0A146G7G5</accession>
<keyword evidence="4" id="KW-1185">Reference proteome</keyword>
<comment type="caution">
    <text evidence="3">The sequence shown here is derived from an EMBL/GenBank/DDBJ whole genome shotgun (WGS) entry which is preliminary data.</text>
</comment>
<dbReference type="InterPro" id="IPR050902">
    <property type="entry name" value="ABC_Transporter_SBP"/>
</dbReference>
<dbReference type="Gene3D" id="3.40.50.1980">
    <property type="entry name" value="Nitrogenase molybdenum iron protein domain"/>
    <property type="match status" value="2"/>
</dbReference>
<reference evidence="4" key="1">
    <citation type="journal article" date="2017" name="Genome Announc.">
        <title>Draft Genome Sequence of Terrimicrobium sacchariphilum NM-5T, a Facultative Anaerobic Soil Bacterium of the Class Spartobacteria.</title>
        <authorList>
            <person name="Qiu Y.L."/>
            <person name="Tourlousse D.M."/>
            <person name="Matsuura N."/>
            <person name="Ohashi A."/>
            <person name="Sekiguchi Y."/>
        </authorList>
    </citation>
    <scope>NUCLEOTIDE SEQUENCE [LARGE SCALE GENOMIC DNA]</scope>
    <source>
        <strain evidence="4">NM-5</strain>
    </source>
</reference>
<dbReference type="PANTHER" id="PTHR30535">
    <property type="entry name" value="VITAMIN B12-BINDING PROTEIN"/>
    <property type="match status" value="1"/>
</dbReference>
<dbReference type="InParanoid" id="A0A146G7G5"/>
<dbReference type="InterPro" id="IPR002491">
    <property type="entry name" value="ABC_transptr_periplasmic_BD"/>
</dbReference>
<dbReference type="Proteomes" id="UP000076023">
    <property type="component" value="Unassembled WGS sequence"/>
</dbReference>
<dbReference type="EMBL" id="BDCO01000002">
    <property type="protein sequence ID" value="GAT32854.1"/>
    <property type="molecule type" value="Genomic_DNA"/>
</dbReference>
<feature type="domain" description="Fe/B12 periplasmic-binding" evidence="2">
    <location>
        <begin position="21"/>
        <end position="276"/>
    </location>
</feature>
<organism evidence="3 4">
    <name type="scientific">Terrimicrobium sacchariphilum</name>
    <dbReference type="NCBI Taxonomy" id="690879"/>
    <lineage>
        <taxon>Bacteria</taxon>
        <taxon>Pseudomonadati</taxon>
        <taxon>Verrucomicrobiota</taxon>
        <taxon>Terrimicrobiia</taxon>
        <taxon>Terrimicrobiales</taxon>
        <taxon>Terrimicrobiaceae</taxon>
        <taxon>Terrimicrobium</taxon>
    </lineage>
</organism>
<dbReference type="CDD" id="cd01149">
    <property type="entry name" value="HutB"/>
    <property type="match status" value="1"/>
</dbReference>